<dbReference type="InterPro" id="IPR013818">
    <property type="entry name" value="Lipase"/>
</dbReference>
<dbReference type="AlphaFoldDB" id="A0A8S4SJ48"/>
<evidence type="ECO:0000313" key="7">
    <source>
        <dbReference type="Proteomes" id="UP000838756"/>
    </source>
</evidence>
<evidence type="ECO:0000256" key="3">
    <source>
        <dbReference type="ARBA" id="ARBA00022525"/>
    </source>
</evidence>
<dbReference type="PRINTS" id="PR00821">
    <property type="entry name" value="TAGLIPASE"/>
</dbReference>
<protein>
    <submittedName>
        <fullName evidence="6">Jg14727 protein</fullName>
    </submittedName>
</protein>
<sequence>MNNPGSITSSHFNPRNPTIVISHGWLSNMKTNLNPVIRDAYLRLKETNVIVLDWMRLAIAPYPTAVRGVPDIGRGLGQFLNFLHRTTGAPFNTMHLIGFSLGGHVVGNAGRYLGGRVARITSK</sequence>
<keyword evidence="7" id="KW-1185">Reference proteome</keyword>
<dbReference type="Pfam" id="PF00151">
    <property type="entry name" value="Lipase"/>
    <property type="match status" value="1"/>
</dbReference>
<dbReference type="Proteomes" id="UP000838756">
    <property type="component" value="Unassembled WGS sequence"/>
</dbReference>
<comment type="subcellular location">
    <subcellularLocation>
        <location evidence="1">Secreted</location>
    </subcellularLocation>
</comment>
<evidence type="ECO:0000259" key="5">
    <source>
        <dbReference type="Pfam" id="PF00151"/>
    </source>
</evidence>
<evidence type="ECO:0000256" key="2">
    <source>
        <dbReference type="ARBA" id="ARBA00010701"/>
    </source>
</evidence>
<comment type="similarity">
    <text evidence="2 4">Belongs to the AB hydrolase superfamily. Lipase family.</text>
</comment>
<dbReference type="GO" id="GO:0016042">
    <property type="term" value="P:lipid catabolic process"/>
    <property type="evidence" value="ECO:0007669"/>
    <property type="project" value="TreeGrafter"/>
</dbReference>
<accession>A0A8S4SJ48</accession>
<comment type="caution">
    <text evidence="6">The sequence shown here is derived from an EMBL/GenBank/DDBJ whole genome shotgun (WGS) entry which is preliminary data.</text>
</comment>
<name>A0A8S4SJ48_9NEOP</name>
<dbReference type="GO" id="GO:0016298">
    <property type="term" value="F:lipase activity"/>
    <property type="evidence" value="ECO:0007669"/>
    <property type="project" value="InterPro"/>
</dbReference>
<dbReference type="SUPFAM" id="SSF53474">
    <property type="entry name" value="alpha/beta-Hydrolases"/>
    <property type="match status" value="1"/>
</dbReference>
<reference evidence="6" key="1">
    <citation type="submission" date="2022-03" db="EMBL/GenBank/DDBJ databases">
        <authorList>
            <person name="Lindestad O."/>
        </authorList>
    </citation>
    <scope>NUCLEOTIDE SEQUENCE</scope>
</reference>
<keyword evidence="3" id="KW-0964">Secreted</keyword>
<dbReference type="PANTHER" id="PTHR11610">
    <property type="entry name" value="LIPASE"/>
    <property type="match status" value="1"/>
</dbReference>
<dbReference type="OrthoDB" id="199913at2759"/>
<dbReference type="Gene3D" id="3.40.50.1820">
    <property type="entry name" value="alpha/beta hydrolase"/>
    <property type="match status" value="1"/>
</dbReference>
<organism evidence="6 7">
    <name type="scientific">Pararge aegeria aegeria</name>
    <dbReference type="NCBI Taxonomy" id="348720"/>
    <lineage>
        <taxon>Eukaryota</taxon>
        <taxon>Metazoa</taxon>
        <taxon>Ecdysozoa</taxon>
        <taxon>Arthropoda</taxon>
        <taxon>Hexapoda</taxon>
        <taxon>Insecta</taxon>
        <taxon>Pterygota</taxon>
        <taxon>Neoptera</taxon>
        <taxon>Endopterygota</taxon>
        <taxon>Lepidoptera</taxon>
        <taxon>Glossata</taxon>
        <taxon>Ditrysia</taxon>
        <taxon>Papilionoidea</taxon>
        <taxon>Nymphalidae</taxon>
        <taxon>Satyrinae</taxon>
        <taxon>Satyrini</taxon>
        <taxon>Parargina</taxon>
        <taxon>Pararge</taxon>
    </lineage>
</organism>
<evidence type="ECO:0000256" key="4">
    <source>
        <dbReference type="RuleBase" id="RU004262"/>
    </source>
</evidence>
<proteinExistence type="inferred from homology"/>
<gene>
    <name evidence="6" type="primary">jg14727</name>
    <name evidence="6" type="ORF">PAEG_LOCUS25819</name>
</gene>
<evidence type="ECO:0000256" key="1">
    <source>
        <dbReference type="ARBA" id="ARBA00004613"/>
    </source>
</evidence>
<evidence type="ECO:0000313" key="6">
    <source>
        <dbReference type="EMBL" id="CAH2267259.1"/>
    </source>
</evidence>
<dbReference type="InterPro" id="IPR029058">
    <property type="entry name" value="AB_hydrolase_fold"/>
</dbReference>
<dbReference type="GO" id="GO:0005615">
    <property type="term" value="C:extracellular space"/>
    <property type="evidence" value="ECO:0007669"/>
    <property type="project" value="TreeGrafter"/>
</dbReference>
<dbReference type="EMBL" id="CAKXAJ010026349">
    <property type="protein sequence ID" value="CAH2267259.1"/>
    <property type="molecule type" value="Genomic_DNA"/>
</dbReference>
<feature type="domain" description="Lipase" evidence="5">
    <location>
        <begin position="3"/>
        <end position="122"/>
    </location>
</feature>
<dbReference type="InterPro" id="IPR000734">
    <property type="entry name" value="TAG_lipase"/>
</dbReference>